<dbReference type="WBParaSite" id="PgB02X_g002_t01">
    <property type="protein sequence ID" value="PgB02X_g002_t01"/>
    <property type="gene ID" value="PgB02X_g002"/>
</dbReference>
<evidence type="ECO:0000313" key="1">
    <source>
        <dbReference type="Proteomes" id="UP000887569"/>
    </source>
</evidence>
<proteinExistence type="predicted"/>
<accession>A0A914ZDN9</accession>
<reference evidence="2" key="1">
    <citation type="submission" date="2022-11" db="UniProtKB">
        <authorList>
            <consortium name="WormBaseParasite"/>
        </authorList>
    </citation>
    <scope>IDENTIFICATION</scope>
</reference>
<organism evidence="1 2">
    <name type="scientific">Parascaris univalens</name>
    <name type="common">Nematode worm</name>
    <dbReference type="NCBI Taxonomy" id="6257"/>
    <lineage>
        <taxon>Eukaryota</taxon>
        <taxon>Metazoa</taxon>
        <taxon>Ecdysozoa</taxon>
        <taxon>Nematoda</taxon>
        <taxon>Chromadorea</taxon>
        <taxon>Rhabditida</taxon>
        <taxon>Spirurina</taxon>
        <taxon>Ascaridomorpha</taxon>
        <taxon>Ascaridoidea</taxon>
        <taxon>Ascarididae</taxon>
        <taxon>Parascaris</taxon>
    </lineage>
</organism>
<dbReference type="Proteomes" id="UP000887569">
    <property type="component" value="Unplaced"/>
</dbReference>
<keyword evidence="1" id="KW-1185">Reference proteome</keyword>
<dbReference type="AlphaFoldDB" id="A0A914ZDN9"/>
<evidence type="ECO:0000313" key="2">
    <source>
        <dbReference type="WBParaSite" id="PgB02X_g002_t01"/>
    </source>
</evidence>
<sequence length="156" mass="18200">RFSEVEQSWQPICDLCTLIFSCKYSFRWMASERYLHYLSLSSFIFLNHKNFLPVMQWLEAYDLQISKCYLHFTDDDCISNTQAKSTQSMQLLSYPCLKLSMKTLMVLKSTCKRSSVCPLPERIYSFTQDVCRAVLQIISVCGHNFVLLELSFQGSI</sequence>
<name>A0A914ZDN9_PARUN</name>
<protein>
    <submittedName>
        <fullName evidence="2">Uncharacterized protein</fullName>
    </submittedName>
</protein>